<keyword evidence="2" id="KW-0813">Transport</keyword>
<proteinExistence type="inferred from homology"/>
<dbReference type="RefSeq" id="WP_006334288.1">
    <property type="nucleotide sequence ID" value="NZ_BAHC01000121.1"/>
</dbReference>
<accession>K6WWU0</accession>
<dbReference type="PANTHER" id="PTHR30290">
    <property type="entry name" value="PERIPLASMIC BINDING COMPONENT OF ABC TRANSPORTER"/>
    <property type="match status" value="1"/>
</dbReference>
<organism evidence="6 7">
    <name type="scientific">Gordonia rhizosphera NBRC 16068</name>
    <dbReference type="NCBI Taxonomy" id="1108045"/>
    <lineage>
        <taxon>Bacteria</taxon>
        <taxon>Bacillati</taxon>
        <taxon>Actinomycetota</taxon>
        <taxon>Actinomycetes</taxon>
        <taxon>Mycobacteriales</taxon>
        <taxon>Gordoniaceae</taxon>
        <taxon>Gordonia</taxon>
    </lineage>
</organism>
<evidence type="ECO:0000256" key="1">
    <source>
        <dbReference type="ARBA" id="ARBA00005695"/>
    </source>
</evidence>
<evidence type="ECO:0000256" key="2">
    <source>
        <dbReference type="ARBA" id="ARBA00022448"/>
    </source>
</evidence>
<dbReference type="STRING" id="1108045.GORHZ_121_00270"/>
<dbReference type="eggNOG" id="COG0747">
    <property type="taxonomic scope" value="Bacteria"/>
</dbReference>
<dbReference type="PANTHER" id="PTHR30290:SF9">
    <property type="entry name" value="OLIGOPEPTIDE-BINDING PROTEIN APPA"/>
    <property type="match status" value="1"/>
</dbReference>
<evidence type="ECO:0000256" key="3">
    <source>
        <dbReference type="ARBA" id="ARBA00022729"/>
    </source>
</evidence>
<dbReference type="PROSITE" id="PS51257">
    <property type="entry name" value="PROKAR_LIPOPROTEIN"/>
    <property type="match status" value="1"/>
</dbReference>
<evidence type="ECO:0000256" key="4">
    <source>
        <dbReference type="SAM" id="SignalP"/>
    </source>
</evidence>
<dbReference type="Pfam" id="PF00496">
    <property type="entry name" value="SBP_bac_5"/>
    <property type="match status" value="1"/>
</dbReference>
<keyword evidence="7" id="KW-1185">Reference proteome</keyword>
<dbReference type="Proteomes" id="UP000008363">
    <property type="component" value="Unassembled WGS sequence"/>
</dbReference>
<dbReference type="InterPro" id="IPR000914">
    <property type="entry name" value="SBP_5_dom"/>
</dbReference>
<dbReference type="AlphaFoldDB" id="K6WWU0"/>
<dbReference type="GO" id="GO:0015833">
    <property type="term" value="P:peptide transport"/>
    <property type="evidence" value="ECO:0007669"/>
    <property type="project" value="TreeGrafter"/>
</dbReference>
<dbReference type="Gene3D" id="3.10.105.10">
    <property type="entry name" value="Dipeptide-binding Protein, Domain 3"/>
    <property type="match status" value="1"/>
</dbReference>
<feature type="domain" description="Solute-binding protein family 5" evidence="5">
    <location>
        <begin position="88"/>
        <end position="456"/>
    </location>
</feature>
<name>K6WWU0_9ACTN</name>
<evidence type="ECO:0000259" key="5">
    <source>
        <dbReference type="Pfam" id="PF00496"/>
    </source>
</evidence>
<protein>
    <submittedName>
        <fullName evidence="6">Putative peptide ABC transporter substrate-binding protein</fullName>
    </submittedName>
</protein>
<dbReference type="InterPro" id="IPR039424">
    <property type="entry name" value="SBP_5"/>
</dbReference>
<dbReference type="OrthoDB" id="9046151at2"/>
<sequence length="538" mass="57762">MRLKSRLLPGLAAVAAAVTFLSACGGSPAAEEGGVVIVTAAQPQSFSYETSATGYESAEFFMNTGATLIRNPYVAGTDGMAAHQELFKFEPVLASSYDVSPDEKVYTFHLNTDARSVAGNSLSADDVIFSLQRKFKVDTSIVPFISSPAITDPDTQVTKIDDATVQITVDDPAYGFTMLSLLANTPYNIYDSTVLQEHATAEDPYAVEWSKNNADFGFGAYKLAGYTPGQQMVYEANPGFALGEPAVKRIVQRVVADPGQRSNLVKSGDAAIATQLRPADQVDLADSGAAQIFDVPTNAYVYIPLLTTKAPFDNLAVRQAFASAVPYESIMNNVYHGRLNPISTILNQTLPGWDGNDLHANTTDPQKSLQILRDAGITTPVKFTLTVNNAVPDLKETAVQVQTAAKAAGFDVTINEVNSAVFQEGLANKSFEASLGRDYAVVQSPSYVLSLFYTPGSPINWPDFDYAPLNTAIADGNSAGNPLGHEAWTDWNGAEQVLQDQLPTIYIGYVQPLNAFATGVDGYAFRTDNVIDYSELQA</sequence>
<keyword evidence="3 4" id="KW-0732">Signal</keyword>
<gene>
    <name evidence="6" type="ORF">GORHZ_121_00270</name>
</gene>
<dbReference type="SUPFAM" id="SSF53850">
    <property type="entry name" value="Periplasmic binding protein-like II"/>
    <property type="match status" value="1"/>
</dbReference>
<evidence type="ECO:0000313" key="6">
    <source>
        <dbReference type="EMBL" id="GAB91034.1"/>
    </source>
</evidence>
<feature type="chain" id="PRO_5003896232" evidence="4">
    <location>
        <begin position="30"/>
        <end position="538"/>
    </location>
</feature>
<comment type="similarity">
    <text evidence="1">Belongs to the bacterial solute-binding protein 5 family.</text>
</comment>
<dbReference type="EMBL" id="BAHC01000121">
    <property type="protein sequence ID" value="GAB91034.1"/>
    <property type="molecule type" value="Genomic_DNA"/>
</dbReference>
<comment type="caution">
    <text evidence="6">The sequence shown here is derived from an EMBL/GenBank/DDBJ whole genome shotgun (WGS) entry which is preliminary data.</text>
</comment>
<evidence type="ECO:0000313" key="7">
    <source>
        <dbReference type="Proteomes" id="UP000008363"/>
    </source>
</evidence>
<dbReference type="Gene3D" id="3.40.190.10">
    <property type="entry name" value="Periplasmic binding protein-like II"/>
    <property type="match status" value="1"/>
</dbReference>
<dbReference type="GO" id="GO:1904680">
    <property type="term" value="F:peptide transmembrane transporter activity"/>
    <property type="evidence" value="ECO:0007669"/>
    <property type="project" value="TreeGrafter"/>
</dbReference>
<reference evidence="6 7" key="1">
    <citation type="submission" date="2012-08" db="EMBL/GenBank/DDBJ databases">
        <title>Whole genome shotgun sequence of Gordonia rhizosphera NBRC 16068.</title>
        <authorList>
            <person name="Takarada H."/>
            <person name="Isaki S."/>
            <person name="Hosoyama A."/>
            <person name="Tsuchikane K."/>
            <person name="Katsumata H."/>
            <person name="Baba S."/>
            <person name="Ohji S."/>
            <person name="Yamazaki S."/>
            <person name="Fujita N."/>
        </authorList>
    </citation>
    <scope>NUCLEOTIDE SEQUENCE [LARGE SCALE GENOMIC DNA]</scope>
    <source>
        <strain evidence="6 7">NBRC 16068</strain>
    </source>
</reference>
<feature type="signal peptide" evidence="4">
    <location>
        <begin position="1"/>
        <end position="29"/>
    </location>
</feature>